<evidence type="ECO:0000256" key="4">
    <source>
        <dbReference type="ARBA" id="ARBA00022679"/>
    </source>
</evidence>
<accession>A0A1N7NSW8</accession>
<dbReference type="OrthoDB" id="9810303at2"/>
<protein>
    <submittedName>
        <fullName evidence="7">Transferase 2, rSAM/selenodomain-associated</fullName>
    </submittedName>
</protein>
<keyword evidence="2" id="KW-1003">Cell membrane</keyword>
<comment type="subcellular location">
    <subcellularLocation>
        <location evidence="1">Cell membrane</location>
    </subcellularLocation>
</comment>
<evidence type="ECO:0000256" key="1">
    <source>
        <dbReference type="ARBA" id="ARBA00004236"/>
    </source>
</evidence>
<name>A0A1N7NSW8_9BACT</name>
<feature type="domain" description="Glycosyltransferase 2-like" evidence="6">
    <location>
        <begin position="4"/>
        <end position="119"/>
    </location>
</feature>
<dbReference type="NCBIfam" id="TIGR04283">
    <property type="entry name" value="glyco_like_mftF"/>
    <property type="match status" value="1"/>
</dbReference>
<keyword evidence="5" id="KW-0472">Membrane</keyword>
<dbReference type="GO" id="GO:0005886">
    <property type="term" value="C:plasma membrane"/>
    <property type="evidence" value="ECO:0007669"/>
    <property type="project" value="UniProtKB-SubCell"/>
</dbReference>
<dbReference type="Pfam" id="PF00535">
    <property type="entry name" value="Glycos_transf_2"/>
    <property type="match status" value="1"/>
</dbReference>
<proteinExistence type="predicted"/>
<dbReference type="AlphaFoldDB" id="A0A1N7NSW8"/>
<gene>
    <name evidence="7" type="ORF">SAMN05421761_111126</name>
</gene>
<keyword evidence="3" id="KW-0328">Glycosyltransferase</keyword>
<dbReference type="GO" id="GO:0016757">
    <property type="term" value="F:glycosyltransferase activity"/>
    <property type="evidence" value="ECO:0007669"/>
    <property type="project" value="UniProtKB-KW"/>
</dbReference>
<dbReference type="EMBL" id="FTOP01000011">
    <property type="protein sequence ID" value="SIT01424.1"/>
    <property type="molecule type" value="Genomic_DNA"/>
</dbReference>
<dbReference type="SUPFAM" id="SSF53448">
    <property type="entry name" value="Nucleotide-diphospho-sugar transferases"/>
    <property type="match status" value="1"/>
</dbReference>
<dbReference type="Proteomes" id="UP000186026">
    <property type="component" value="Unassembled WGS sequence"/>
</dbReference>
<dbReference type="STRING" id="529505.SAMN05421761_111126"/>
<dbReference type="PANTHER" id="PTHR43646">
    <property type="entry name" value="GLYCOSYLTRANSFERASE"/>
    <property type="match status" value="1"/>
</dbReference>
<evidence type="ECO:0000256" key="5">
    <source>
        <dbReference type="ARBA" id="ARBA00023136"/>
    </source>
</evidence>
<evidence type="ECO:0000313" key="7">
    <source>
        <dbReference type="EMBL" id="SIT01424.1"/>
    </source>
</evidence>
<dbReference type="CDD" id="cd02522">
    <property type="entry name" value="GT_2_like_a"/>
    <property type="match status" value="1"/>
</dbReference>
<evidence type="ECO:0000259" key="6">
    <source>
        <dbReference type="Pfam" id="PF00535"/>
    </source>
</evidence>
<reference evidence="8" key="1">
    <citation type="submission" date="2017-01" db="EMBL/GenBank/DDBJ databases">
        <authorList>
            <person name="Varghese N."/>
            <person name="Submissions S."/>
        </authorList>
    </citation>
    <scope>NUCLEOTIDE SEQUENCE [LARGE SCALE GENOMIC DNA]</scope>
    <source>
        <strain evidence="8">DSM 46698</strain>
    </source>
</reference>
<evidence type="ECO:0000256" key="2">
    <source>
        <dbReference type="ARBA" id="ARBA00022475"/>
    </source>
</evidence>
<dbReference type="InterPro" id="IPR026461">
    <property type="entry name" value="Trfase_2_rSAM/seldom_assoc"/>
</dbReference>
<dbReference type="RefSeq" id="WP_076502093.1">
    <property type="nucleotide sequence ID" value="NZ_FTOP01000011.1"/>
</dbReference>
<dbReference type="Gene3D" id="3.90.550.10">
    <property type="entry name" value="Spore Coat Polysaccharide Biosynthesis Protein SpsA, Chain A"/>
    <property type="match status" value="1"/>
</dbReference>
<dbReference type="PANTHER" id="PTHR43646:SF2">
    <property type="entry name" value="GLYCOSYLTRANSFERASE 2-LIKE DOMAIN-CONTAINING PROTEIN"/>
    <property type="match status" value="1"/>
</dbReference>
<evidence type="ECO:0000256" key="3">
    <source>
        <dbReference type="ARBA" id="ARBA00022676"/>
    </source>
</evidence>
<dbReference type="InterPro" id="IPR029044">
    <property type="entry name" value="Nucleotide-diphossugar_trans"/>
</dbReference>
<dbReference type="InterPro" id="IPR001173">
    <property type="entry name" value="Glyco_trans_2-like"/>
</dbReference>
<evidence type="ECO:0000313" key="8">
    <source>
        <dbReference type="Proteomes" id="UP000186026"/>
    </source>
</evidence>
<organism evidence="7 8">
    <name type="scientific">Belliella pelovolcani</name>
    <dbReference type="NCBI Taxonomy" id="529505"/>
    <lineage>
        <taxon>Bacteria</taxon>
        <taxon>Pseudomonadati</taxon>
        <taxon>Bacteroidota</taxon>
        <taxon>Cytophagia</taxon>
        <taxon>Cytophagales</taxon>
        <taxon>Cyclobacteriaceae</taxon>
        <taxon>Belliella</taxon>
    </lineage>
</organism>
<sequence length="230" mass="26252">MKISVIIPVLNEAENLKELLPFIFKSGGRDLAEVIVVDAGSEDDTVHIARSHGAILLRSQQKCRAAQLNQGAAVAKGGIFYFVHADSRPHPDFARDVSESVKKGNLAGCYRYQFDSSSPLLKMNAWFTRFNGIFSGGGDQTLFIARSVFEELNGFDEYYTIMEDFELVGRIKRKFGFTVLPKTILVSARKYETNSWLRVQLANLTVFMLYYLKINPDKLKWIYRKMLNYR</sequence>
<keyword evidence="4 7" id="KW-0808">Transferase</keyword>
<keyword evidence="8" id="KW-1185">Reference proteome</keyword>